<dbReference type="Proteomes" id="UP001203297">
    <property type="component" value="Unassembled WGS sequence"/>
</dbReference>
<reference evidence="2" key="1">
    <citation type="journal article" date="2022" name="New Phytol.">
        <title>Evolutionary transition to the ectomycorrhizal habit in the genomes of a hyperdiverse lineage of mushroom-forming fungi.</title>
        <authorList>
            <person name="Looney B."/>
            <person name="Miyauchi S."/>
            <person name="Morin E."/>
            <person name="Drula E."/>
            <person name="Courty P.E."/>
            <person name="Kohler A."/>
            <person name="Kuo A."/>
            <person name="LaButti K."/>
            <person name="Pangilinan J."/>
            <person name="Lipzen A."/>
            <person name="Riley R."/>
            <person name="Andreopoulos W."/>
            <person name="He G."/>
            <person name="Johnson J."/>
            <person name="Nolan M."/>
            <person name="Tritt A."/>
            <person name="Barry K.W."/>
            <person name="Grigoriev I.V."/>
            <person name="Nagy L.G."/>
            <person name="Hibbett D."/>
            <person name="Henrissat B."/>
            <person name="Matheny P.B."/>
            <person name="Labbe J."/>
            <person name="Martin F.M."/>
        </authorList>
    </citation>
    <scope>NUCLEOTIDE SEQUENCE</scope>
    <source>
        <strain evidence="2">BPL690</strain>
    </source>
</reference>
<keyword evidence="3" id="KW-1185">Reference proteome</keyword>
<dbReference type="EMBL" id="WTXG01000207">
    <property type="protein sequence ID" value="KAI0290737.1"/>
    <property type="molecule type" value="Genomic_DNA"/>
</dbReference>
<feature type="region of interest" description="Disordered" evidence="1">
    <location>
        <begin position="1"/>
        <end position="23"/>
    </location>
</feature>
<evidence type="ECO:0000313" key="3">
    <source>
        <dbReference type="Proteomes" id="UP001203297"/>
    </source>
</evidence>
<evidence type="ECO:0000256" key="1">
    <source>
        <dbReference type="SAM" id="MobiDB-lite"/>
    </source>
</evidence>
<organism evidence="2 3">
    <name type="scientific">Multifurca ochricompacta</name>
    <dbReference type="NCBI Taxonomy" id="376703"/>
    <lineage>
        <taxon>Eukaryota</taxon>
        <taxon>Fungi</taxon>
        <taxon>Dikarya</taxon>
        <taxon>Basidiomycota</taxon>
        <taxon>Agaricomycotina</taxon>
        <taxon>Agaricomycetes</taxon>
        <taxon>Russulales</taxon>
        <taxon>Russulaceae</taxon>
        <taxon>Multifurca</taxon>
    </lineage>
</organism>
<protein>
    <submittedName>
        <fullName evidence="2">Uncharacterized protein</fullName>
    </submittedName>
</protein>
<feature type="region of interest" description="Disordered" evidence="1">
    <location>
        <begin position="160"/>
        <end position="218"/>
    </location>
</feature>
<evidence type="ECO:0000313" key="2">
    <source>
        <dbReference type="EMBL" id="KAI0290737.1"/>
    </source>
</evidence>
<dbReference type="AlphaFoldDB" id="A0AAD4QH96"/>
<sequence length="218" mass="24541">RGGHGKYLRARGRGHRGGRPAEFQERLLLEGEQPEELDDDEVAEHSARYARRTIGTNADRYEEPGPAIGPDGQPIIEPEVDLSTFLARDRLEDSHGSMLTPAPANDNDVDHSLAHIISIPHAERSSRKGKAQPIEWDTSLQEMQHERMLLKHSRVHLKERLRASATRQMGKTETREHLRRQGSSQLSYLQGPPIAARSSTPHKSAKAEMEDFLDDLLD</sequence>
<gene>
    <name evidence="2" type="ORF">B0F90DRAFT_1854779</name>
</gene>
<name>A0AAD4QH96_9AGAM</name>
<accession>A0AAD4QH96</accession>
<feature type="region of interest" description="Disordered" evidence="1">
    <location>
        <begin position="51"/>
        <end position="76"/>
    </location>
</feature>
<comment type="caution">
    <text evidence="2">The sequence shown here is derived from an EMBL/GenBank/DDBJ whole genome shotgun (WGS) entry which is preliminary data.</text>
</comment>
<proteinExistence type="predicted"/>
<feature type="compositionally biased region" description="Basic residues" evidence="1">
    <location>
        <begin position="1"/>
        <end position="18"/>
    </location>
</feature>
<feature type="non-terminal residue" evidence="2">
    <location>
        <position position="218"/>
    </location>
</feature>